<sequence>MGSTLEKSIQTLLTYTFTFPLILFAILTGFYVLFLYLRYKSSKYSLYQKNFFKLVFNKGLRGEFNIFTTLEKFCDETTFLISNIYITKAPMKQLK</sequence>
<accession>A0A7C4RY45</accession>
<feature type="transmembrane region" description="Helical" evidence="1">
    <location>
        <begin position="12"/>
        <end position="37"/>
    </location>
</feature>
<dbReference type="EMBL" id="DSZT01000102">
    <property type="protein sequence ID" value="HGU41934.1"/>
    <property type="molecule type" value="Genomic_DNA"/>
</dbReference>
<reference evidence="2" key="1">
    <citation type="journal article" date="2020" name="mSystems">
        <title>Genome- and Community-Level Interaction Insights into Carbon Utilization and Element Cycling Functions of Hydrothermarchaeota in Hydrothermal Sediment.</title>
        <authorList>
            <person name="Zhou Z."/>
            <person name="Liu Y."/>
            <person name="Xu W."/>
            <person name="Pan J."/>
            <person name="Luo Z.H."/>
            <person name="Li M."/>
        </authorList>
    </citation>
    <scope>NUCLEOTIDE SEQUENCE [LARGE SCALE GENOMIC DNA]</scope>
    <source>
        <strain evidence="2">SpSt-604</strain>
    </source>
</reference>
<organism evidence="2">
    <name type="scientific">Fervidobacterium pennivorans</name>
    <dbReference type="NCBI Taxonomy" id="93466"/>
    <lineage>
        <taxon>Bacteria</taxon>
        <taxon>Thermotogati</taxon>
        <taxon>Thermotogota</taxon>
        <taxon>Thermotogae</taxon>
        <taxon>Thermotogales</taxon>
        <taxon>Fervidobacteriaceae</taxon>
        <taxon>Fervidobacterium</taxon>
    </lineage>
</organism>
<comment type="caution">
    <text evidence="2">The sequence shown here is derived from an EMBL/GenBank/DDBJ whole genome shotgun (WGS) entry which is preliminary data.</text>
</comment>
<keyword evidence="1" id="KW-0472">Membrane</keyword>
<evidence type="ECO:0000313" key="2">
    <source>
        <dbReference type="EMBL" id="HGU41934.1"/>
    </source>
</evidence>
<name>A0A7C4RY45_FERPE</name>
<keyword evidence="1" id="KW-1133">Transmembrane helix</keyword>
<keyword evidence="1" id="KW-0812">Transmembrane</keyword>
<dbReference type="AlphaFoldDB" id="A0A7C4RY45"/>
<evidence type="ECO:0000256" key="1">
    <source>
        <dbReference type="SAM" id="Phobius"/>
    </source>
</evidence>
<protein>
    <submittedName>
        <fullName evidence="2">Uncharacterized protein</fullName>
    </submittedName>
</protein>
<gene>
    <name evidence="2" type="ORF">ENT72_03295</name>
</gene>
<proteinExistence type="predicted"/>